<dbReference type="EMBL" id="BARU01021501">
    <property type="protein sequence ID" value="GAH60762.1"/>
    <property type="molecule type" value="Genomic_DNA"/>
</dbReference>
<gene>
    <name evidence="1" type="ORF">S03H2_35173</name>
</gene>
<reference evidence="1" key="1">
    <citation type="journal article" date="2014" name="Front. Microbiol.">
        <title>High frequency of phylogenetically diverse reductive dehalogenase-homologous genes in deep subseafloor sedimentary metagenomes.</title>
        <authorList>
            <person name="Kawai M."/>
            <person name="Futagami T."/>
            <person name="Toyoda A."/>
            <person name="Takaki Y."/>
            <person name="Nishi S."/>
            <person name="Hori S."/>
            <person name="Arai W."/>
            <person name="Tsubouchi T."/>
            <person name="Morono Y."/>
            <person name="Uchiyama I."/>
            <person name="Ito T."/>
            <person name="Fujiyama A."/>
            <person name="Inagaki F."/>
            <person name="Takami H."/>
        </authorList>
    </citation>
    <scope>NUCLEOTIDE SEQUENCE</scope>
    <source>
        <strain evidence="1">Expedition CK06-06</strain>
    </source>
</reference>
<organism evidence="1">
    <name type="scientific">marine sediment metagenome</name>
    <dbReference type="NCBI Taxonomy" id="412755"/>
    <lineage>
        <taxon>unclassified sequences</taxon>
        <taxon>metagenomes</taxon>
        <taxon>ecological metagenomes</taxon>
    </lineage>
</organism>
<evidence type="ECO:0000313" key="1">
    <source>
        <dbReference type="EMBL" id="GAH60762.1"/>
    </source>
</evidence>
<proteinExistence type="predicted"/>
<protein>
    <submittedName>
        <fullName evidence="1">Uncharacterized protein</fullName>
    </submittedName>
</protein>
<dbReference type="AlphaFoldDB" id="X1GUB1"/>
<comment type="caution">
    <text evidence="1">The sequence shown here is derived from an EMBL/GenBank/DDBJ whole genome shotgun (WGS) entry which is preliminary data.</text>
</comment>
<name>X1GUB1_9ZZZZ</name>
<sequence length="102" mass="11917">MVDFRLSFSFNNDNLKKLQQKVKALHGQRQVPLPELLPNDFIRKYTDFQTLQEMVDASGIEKVEEIGNKEFSKFVSAHTQFSTWEEMQKAAGIEYTKRQLGF</sequence>
<accession>X1GUB1</accession>